<reference evidence="1" key="2">
    <citation type="submission" date="2020-09" db="EMBL/GenBank/DDBJ databases">
        <authorList>
            <person name="Sun Q."/>
            <person name="Zhou Y."/>
        </authorList>
    </citation>
    <scope>NUCLEOTIDE SEQUENCE</scope>
    <source>
        <strain evidence="1">CGMCC 1.15880</strain>
    </source>
</reference>
<dbReference type="AlphaFoldDB" id="A0A916VS14"/>
<gene>
    <name evidence="1" type="ORF">GCM10011498_27040</name>
</gene>
<dbReference type="Proteomes" id="UP000628017">
    <property type="component" value="Unassembled WGS sequence"/>
</dbReference>
<keyword evidence="2" id="KW-1185">Reference proteome</keyword>
<evidence type="ECO:0000313" key="2">
    <source>
        <dbReference type="Proteomes" id="UP000628017"/>
    </source>
</evidence>
<proteinExistence type="predicted"/>
<name>A0A916VS14_9RHOB</name>
<dbReference type="EMBL" id="BMKA01000003">
    <property type="protein sequence ID" value="GGA24615.1"/>
    <property type="molecule type" value="Genomic_DNA"/>
</dbReference>
<accession>A0A916VS14</accession>
<organism evidence="1 2">
    <name type="scientific">Neptunicoccus cionae</name>
    <dbReference type="NCBI Taxonomy" id="2035344"/>
    <lineage>
        <taxon>Bacteria</taxon>
        <taxon>Pseudomonadati</taxon>
        <taxon>Pseudomonadota</taxon>
        <taxon>Alphaproteobacteria</taxon>
        <taxon>Rhodobacterales</taxon>
        <taxon>Paracoccaceae</taxon>
        <taxon>Neptunicoccus</taxon>
    </lineage>
</organism>
<comment type="caution">
    <text evidence="1">The sequence shown here is derived from an EMBL/GenBank/DDBJ whole genome shotgun (WGS) entry which is preliminary data.</text>
</comment>
<protein>
    <submittedName>
        <fullName evidence="1">Uncharacterized protein</fullName>
    </submittedName>
</protein>
<evidence type="ECO:0000313" key="1">
    <source>
        <dbReference type="EMBL" id="GGA24615.1"/>
    </source>
</evidence>
<reference evidence="1" key="1">
    <citation type="journal article" date="2014" name="Int. J. Syst. Evol. Microbiol.">
        <title>Complete genome sequence of Corynebacterium casei LMG S-19264T (=DSM 44701T), isolated from a smear-ripened cheese.</title>
        <authorList>
            <consortium name="US DOE Joint Genome Institute (JGI-PGF)"/>
            <person name="Walter F."/>
            <person name="Albersmeier A."/>
            <person name="Kalinowski J."/>
            <person name="Ruckert C."/>
        </authorList>
    </citation>
    <scope>NUCLEOTIDE SEQUENCE</scope>
    <source>
        <strain evidence="1">CGMCC 1.15880</strain>
    </source>
</reference>
<sequence length="247" mass="28253">MLDYGSFCYLDVQKTGSSFIVDFLGRHASEEPVKFVKHRRVSFKRAKQDQATFYFITARDPLDQYKSLYYFGLTKTGSPIRRRLDAHFSGGDSLYADGPAGFPKWLEFMLDPQNAHFYEAPYADTHSGMFGYMTYRYLTLALPGKHKELNGFKDRDQVVRRYKNKGLPQAVIRNESLNADLADLIKSHLGPYLSDAVAAVNELITSDARVNASNRSEAKDVLSDDLLRAVQEREWFLFQQLGYPAYV</sequence>